<evidence type="ECO:0000313" key="3">
    <source>
        <dbReference type="Proteomes" id="UP001176517"/>
    </source>
</evidence>
<comment type="caution">
    <text evidence="2">The sequence shown here is derived from an EMBL/GenBank/DDBJ whole genome shotgun (WGS) entry which is preliminary data.</text>
</comment>
<reference evidence="2" key="1">
    <citation type="journal article" date="2023" name="PhytoFront">
        <title>Draft Genome Resources of Seven Strains of Tilletia horrida, Causal Agent of Kernel Smut of Rice.</title>
        <authorList>
            <person name="Khanal S."/>
            <person name="Antony Babu S."/>
            <person name="Zhou X.G."/>
        </authorList>
    </citation>
    <scope>NUCLEOTIDE SEQUENCE</scope>
    <source>
        <strain evidence="2">TX6</strain>
    </source>
</reference>
<name>A0AAN6JV14_9BASI</name>
<feature type="non-terminal residue" evidence="2">
    <location>
        <position position="1"/>
    </location>
</feature>
<dbReference type="Proteomes" id="UP001176517">
    <property type="component" value="Unassembled WGS sequence"/>
</dbReference>
<dbReference type="EMBL" id="JAPDMZ010000376">
    <property type="protein sequence ID" value="KAK0543307.1"/>
    <property type="molecule type" value="Genomic_DNA"/>
</dbReference>
<protein>
    <submittedName>
        <fullName evidence="2">Uncharacterized protein</fullName>
    </submittedName>
</protein>
<feature type="region of interest" description="Disordered" evidence="1">
    <location>
        <begin position="1"/>
        <end position="107"/>
    </location>
</feature>
<keyword evidence="3" id="KW-1185">Reference proteome</keyword>
<feature type="non-terminal residue" evidence="2">
    <location>
        <position position="107"/>
    </location>
</feature>
<feature type="compositionally biased region" description="Basic and acidic residues" evidence="1">
    <location>
        <begin position="36"/>
        <end position="45"/>
    </location>
</feature>
<dbReference type="AlphaFoldDB" id="A0AAN6JV14"/>
<feature type="compositionally biased region" description="Basic residues" evidence="1">
    <location>
        <begin position="67"/>
        <end position="94"/>
    </location>
</feature>
<accession>A0AAN6JV14</accession>
<sequence>QLSMASRVDRQASGQRCPRLSKHPGIHPSTAFSRRQAQEQIDRRRFSYRQVDYCGSSSHVGYDRCQRGRRHGDGRRGRRRRRRKRSGGRQRGCHRGGPGSYGRGRMV</sequence>
<evidence type="ECO:0000256" key="1">
    <source>
        <dbReference type="SAM" id="MobiDB-lite"/>
    </source>
</evidence>
<gene>
    <name evidence="2" type="ORF">OC846_006458</name>
</gene>
<feature type="compositionally biased region" description="Gly residues" evidence="1">
    <location>
        <begin position="95"/>
        <end position="107"/>
    </location>
</feature>
<evidence type="ECO:0000313" key="2">
    <source>
        <dbReference type="EMBL" id="KAK0543307.1"/>
    </source>
</evidence>
<proteinExistence type="predicted"/>
<organism evidence="2 3">
    <name type="scientific">Tilletia horrida</name>
    <dbReference type="NCBI Taxonomy" id="155126"/>
    <lineage>
        <taxon>Eukaryota</taxon>
        <taxon>Fungi</taxon>
        <taxon>Dikarya</taxon>
        <taxon>Basidiomycota</taxon>
        <taxon>Ustilaginomycotina</taxon>
        <taxon>Exobasidiomycetes</taxon>
        <taxon>Tilletiales</taxon>
        <taxon>Tilletiaceae</taxon>
        <taxon>Tilletia</taxon>
    </lineage>
</organism>